<evidence type="ECO:0000313" key="3">
    <source>
        <dbReference type="EMBL" id="KAL3684275.1"/>
    </source>
</evidence>
<gene>
    <name evidence="3" type="ORF">R1sor_002297</name>
</gene>
<dbReference type="EMBL" id="JBJQOH010000006">
    <property type="protein sequence ID" value="KAL3684275.1"/>
    <property type="molecule type" value="Genomic_DNA"/>
</dbReference>
<dbReference type="AlphaFoldDB" id="A0ABD3H1H6"/>
<dbReference type="InterPro" id="IPR026960">
    <property type="entry name" value="RVT-Znf"/>
</dbReference>
<name>A0ABD3H1H6_9MARC</name>
<keyword evidence="4" id="KW-1185">Reference proteome</keyword>
<proteinExistence type="predicted"/>
<reference evidence="3 4" key="1">
    <citation type="submission" date="2024-09" db="EMBL/GenBank/DDBJ databases">
        <title>Chromosome-scale assembly of Riccia sorocarpa.</title>
        <authorList>
            <person name="Paukszto L."/>
        </authorList>
    </citation>
    <scope>NUCLEOTIDE SEQUENCE [LARGE SCALE GENOMIC DNA]</scope>
    <source>
        <strain evidence="3">LP-2024</strain>
        <tissue evidence="3">Aerial parts of the thallus</tissue>
    </source>
</reference>
<organism evidence="3 4">
    <name type="scientific">Riccia sorocarpa</name>
    <dbReference type="NCBI Taxonomy" id="122646"/>
    <lineage>
        <taxon>Eukaryota</taxon>
        <taxon>Viridiplantae</taxon>
        <taxon>Streptophyta</taxon>
        <taxon>Embryophyta</taxon>
        <taxon>Marchantiophyta</taxon>
        <taxon>Marchantiopsida</taxon>
        <taxon>Marchantiidae</taxon>
        <taxon>Marchantiales</taxon>
        <taxon>Ricciaceae</taxon>
        <taxon>Riccia</taxon>
    </lineage>
</organism>
<feature type="compositionally biased region" description="Acidic residues" evidence="1">
    <location>
        <begin position="307"/>
        <end position="322"/>
    </location>
</feature>
<sequence length="328" mass="38939">MVRYLRHIRETEVFSNDNNLRKAGVYPEELDKRKIQSIEVWAKSKSLVRRELHEVGGWRWASDNAEVVWEMGTKDWLVRLATRKHFTDYLNDKWDRSDTRQEWQKRWIGVWNAAIHQRKKVWTWRFLQKGYFTGSRGKGWSDERKRCPRCNEGEETFLHTFWTCRRVRRRIQELRSRGIIPEGTGSLIQWLDLAIQHSKEDSSYLWAFRLYITTTWTDRNNAKFRGQRSHRPIDLFLQQLNLEIEAFPHPNTSERQFEITWKAKTRVQGWISTAARERYRQEHNEEIGSLSGPASHHDHPTIAEVENNADTDGSEGDTEDSATESGPT</sequence>
<protein>
    <recommendedName>
        <fullName evidence="2">Reverse transcriptase zinc-binding domain-containing protein</fullName>
    </recommendedName>
</protein>
<accession>A0ABD3H1H6</accession>
<comment type="caution">
    <text evidence="3">The sequence shown here is derived from an EMBL/GenBank/DDBJ whole genome shotgun (WGS) entry which is preliminary data.</text>
</comment>
<dbReference type="Pfam" id="PF13966">
    <property type="entry name" value="zf-RVT"/>
    <property type="match status" value="1"/>
</dbReference>
<feature type="domain" description="Reverse transcriptase zinc-binding" evidence="2">
    <location>
        <begin position="94"/>
        <end position="166"/>
    </location>
</feature>
<dbReference type="Proteomes" id="UP001633002">
    <property type="component" value="Unassembled WGS sequence"/>
</dbReference>
<evidence type="ECO:0000259" key="2">
    <source>
        <dbReference type="Pfam" id="PF13966"/>
    </source>
</evidence>
<evidence type="ECO:0000313" key="4">
    <source>
        <dbReference type="Proteomes" id="UP001633002"/>
    </source>
</evidence>
<evidence type="ECO:0000256" key="1">
    <source>
        <dbReference type="SAM" id="MobiDB-lite"/>
    </source>
</evidence>
<feature type="region of interest" description="Disordered" evidence="1">
    <location>
        <begin position="281"/>
        <end position="328"/>
    </location>
</feature>